<dbReference type="SUPFAM" id="SSF54862">
    <property type="entry name" value="4Fe-4S ferredoxins"/>
    <property type="match status" value="1"/>
</dbReference>
<dbReference type="AlphaFoldDB" id="D7E5Y6"/>
<evidence type="ECO:0000313" key="7">
    <source>
        <dbReference type="Proteomes" id="UP000000391"/>
    </source>
</evidence>
<dbReference type="InterPro" id="IPR013283">
    <property type="entry name" value="RLI1"/>
</dbReference>
<dbReference type="GO" id="GO:0016491">
    <property type="term" value="F:oxidoreductase activity"/>
    <property type="evidence" value="ECO:0007669"/>
    <property type="project" value="UniProtKB-ARBA"/>
</dbReference>
<feature type="domain" description="ABC transporter" evidence="4">
    <location>
        <begin position="339"/>
        <end position="552"/>
    </location>
</feature>
<dbReference type="SMART" id="SM00382">
    <property type="entry name" value="AAA"/>
    <property type="match status" value="2"/>
</dbReference>
<dbReference type="InterPro" id="IPR003439">
    <property type="entry name" value="ABC_transporter-like_ATP-bd"/>
</dbReference>
<proteinExistence type="predicted"/>
<keyword evidence="2" id="KW-0067">ATP-binding</keyword>
<dbReference type="EMBL" id="CP002069">
    <property type="protein sequence ID" value="ADI73008.1"/>
    <property type="molecule type" value="Genomic_DNA"/>
</dbReference>
<dbReference type="InterPro" id="IPR003593">
    <property type="entry name" value="AAA+_ATPase"/>
</dbReference>
<reference evidence="6 7" key="1">
    <citation type="submission" date="2010-06" db="EMBL/GenBank/DDBJ databases">
        <title>Complete sequence chromosome of Methanohalobium evestigatum Z-7303.</title>
        <authorList>
            <consortium name="US DOE Joint Genome Institute"/>
            <person name="Lucas S."/>
            <person name="Copeland A."/>
            <person name="Lapidus A."/>
            <person name="Cheng J.-F."/>
            <person name="Bruce D."/>
            <person name="Goodwin L."/>
            <person name="Pitluck S."/>
            <person name="Saunders E."/>
            <person name="Detter J.C."/>
            <person name="Han C."/>
            <person name="Tapia R."/>
            <person name="Land M."/>
            <person name="Hauser L."/>
            <person name="Kyrpides N."/>
            <person name="Mikhailova N."/>
            <person name="Sieprawska-Lupa M."/>
            <person name="Whitman W.B."/>
            <person name="Anderson I."/>
            <person name="Woyke T."/>
        </authorList>
    </citation>
    <scope>NUCLEOTIDE SEQUENCE [LARGE SCALE GENOMIC DNA]</scope>
    <source>
        <strain evidence="7">ATCC BAA-1072 / DSM 3721 / NBRC 107634 / OCM 161 / Z-7303</strain>
    </source>
</reference>
<dbReference type="InterPro" id="IPR007209">
    <property type="entry name" value="RNaseL-inhib-like_metal-bd_dom"/>
</dbReference>
<dbReference type="PANTHER" id="PTHR19248">
    <property type="entry name" value="ATP-BINDING TRANSPORT PROTEIN-RELATED"/>
    <property type="match status" value="1"/>
</dbReference>
<feature type="domain" description="ABC transporter" evidence="4">
    <location>
        <begin position="67"/>
        <end position="308"/>
    </location>
</feature>
<accession>D7E5Y6</accession>
<evidence type="ECO:0000259" key="4">
    <source>
        <dbReference type="PROSITE" id="PS50893"/>
    </source>
</evidence>
<keyword evidence="7" id="KW-1185">Reference proteome</keyword>
<dbReference type="STRING" id="644295.Metev_0076"/>
<evidence type="ECO:0000259" key="5">
    <source>
        <dbReference type="PROSITE" id="PS51379"/>
    </source>
</evidence>
<evidence type="ECO:0000256" key="1">
    <source>
        <dbReference type="ARBA" id="ARBA00022741"/>
    </source>
</evidence>
<dbReference type="FunFam" id="3.40.50.300:FF:000152">
    <property type="entry name" value="ATP-binding cassette, sub-family E, member 1"/>
    <property type="match status" value="1"/>
</dbReference>
<evidence type="ECO:0000256" key="2">
    <source>
        <dbReference type="ARBA" id="ARBA00022840"/>
    </source>
</evidence>
<dbReference type="NCBIfam" id="NF009945">
    <property type="entry name" value="PRK13409.1"/>
    <property type="match status" value="1"/>
</dbReference>
<dbReference type="HOGENOM" id="CLU_017344_4_1_2"/>
<dbReference type="InterPro" id="IPR017871">
    <property type="entry name" value="ABC_transporter-like_CS"/>
</dbReference>
<gene>
    <name evidence="6" type="ordered locus">Metev_0076</name>
</gene>
<dbReference type="Pfam" id="PF00005">
    <property type="entry name" value="ABC_tran"/>
    <property type="match status" value="2"/>
</dbReference>
<dbReference type="InterPro" id="IPR027417">
    <property type="entry name" value="P-loop_NTPase"/>
</dbReference>
<dbReference type="FunFam" id="3.40.50.300:FF:001546">
    <property type="entry name" value="RNase L inhibitor homolog"/>
    <property type="match status" value="1"/>
</dbReference>
<dbReference type="SUPFAM" id="SSF52540">
    <property type="entry name" value="P-loop containing nucleoside triphosphate hydrolases"/>
    <property type="match status" value="2"/>
</dbReference>
<dbReference type="Pfam" id="PF04068">
    <property type="entry name" value="Fer4_RLI"/>
    <property type="match status" value="1"/>
</dbReference>
<evidence type="ECO:0000313" key="6">
    <source>
        <dbReference type="EMBL" id="ADI73008.1"/>
    </source>
</evidence>
<dbReference type="KEGG" id="mev:Metev_0076"/>
<dbReference type="PRINTS" id="PR01868">
    <property type="entry name" value="ABCEFAMILY"/>
</dbReference>
<feature type="domain" description="4Fe-4S ferredoxin-type" evidence="5">
    <location>
        <begin position="40"/>
        <end position="69"/>
    </location>
</feature>
<dbReference type="PROSITE" id="PS51379">
    <property type="entry name" value="4FE4S_FER_2"/>
    <property type="match status" value="1"/>
</dbReference>
<dbReference type="InterPro" id="IPR017896">
    <property type="entry name" value="4Fe4S_Fe-S-bd"/>
</dbReference>
<dbReference type="PROSITE" id="PS50893">
    <property type="entry name" value="ABC_TRANSPORTER_2"/>
    <property type="match status" value="2"/>
</dbReference>
<name>D7E5Y6_METEZ</name>
<dbReference type="RefSeq" id="WP_013193576.1">
    <property type="nucleotide sequence ID" value="NC_014253.1"/>
</dbReference>
<feature type="region of interest" description="Disordered" evidence="3">
    <location>
        <begin position="560"/>
        <end position="580"/>
    </location>
</feature>
<dbReference type="OrthoDB" id="30658at2157"/>
<dbReference type="GO" id="GO:0016887">
    <property type="term" value="F:ATP hydrolysis activity"/>
    <property type="evidence" value="ECO:0007669"/>
    <property type="project" value="InterPro"/>
</dbReference>
<protein>
    <submittedName>
        <fullName evidence="6">ABC transporter related protein</fullName>
    </submittedName>
</protein>
<organism evidence="6 7">
    <name type="scientific">Methanohalobium evestigatum (strain ATCC BAA-1072 / DSM 3721 / NBRC 107634 / OCM 161 / Z-7303)</name>
    <dbReference type="NCBI Taxonomy" id="644295"/>
    <lineage>
        <taxon>Archaea</taxon>
        <taxon>Methanobacteriati</taxon>
        <taxon>Methanobacteriota</taxon>
        <taxon>Stenosarchaea group</taxon>
        <taxon>Methanomicrobia</taxon>
        <taxon>Methanosarcinales</taxon>
        <taxon>Methanosarcinaceae</taxon>
        <taxon>Methanohalobium</taxon>
    </lineage>
</organism>
<sequence>MRIAVLNYDRCQPRKCSKECHKYCPRVRTGDETIYFGEKGKPIISEELCVGCGICVDKCPYKAIMIIGLPEALKEPPTHRYGTNGFVLYGLPTPQAGRVTGILGPNGIGKSTVVNILSGTLVPNLGEYKEESSWDRVIERYSGTQIQDYFRKLVNGKVNVSQKPQYIDKIPKAFNGNTRELLEKADDRGVLNQLIERLDLDEIIDRNINELSGGELQRVAIAACMVKDAEFYFFDEISPYLDIYQRINVAQLIQELAQEKAVLVVEHDLAILDMLADVVHVAYGVPGAYGVITYPKGVRIAINQYLKGYLPEENIRIRPEPIEFEVHPPRAEAEVETLVEYGKFSKQYKDGFSLTSDGGSLKQGEVLGVVGPNGIGKSTFVKVLAGEIEPDDGELDFDINISFKPQYVKGDINLRVQDFLRSITSRFDTSYYQGEIARPLQIEELYDKMLPNLSGGELQRVAIAACLSRDADMYILDEPSAHLDVEQRSLATKAIKRFAENNKKTAMVVDHDIYMIDMLSERLIVFEGKPAVYGVAKRPSSMQEGMNKFLSNLDITFRRDDDTSRPRVNKPNSRLDREQKSAGEYYYYGFDE</sequence>
<dbReference type="Proteomes" id="UP000000391">
    <property type="component" value="Chromosome"/>
</dbReference>
<evidence type="ECO:0000256" key="3">
    <source>
        <dbReference type="SAM" id="MobiDB-lite"/>
    </source>
</evidence>
<dbReference type="Pfam" id="PF00037">
    <property type="entry name" value="Fer4"/>
    <property type="match status" value="1"/>
</dbReference>
<dbReference type="PROSITE" id="PS00211">
    <property type="entry name" value="ABC_TRANSPORTER_1"/>
    <property type="match status" value="2"/>
</dbReference>
<dbReference type="PROSITE" id="PS00198">
    <property type="entry name" value="4FE4S_FER_1"/>
    <property type="match status" value="1"/>
</dbReference>
<keyword evidence="1" id="KW-0547">Nucleotide-binding</keyword>
<dbReference type="GeneID" id="9345687"/>
<dbReference type="Gene3D" id="3.40.50.300">
    <property type="entry name" value="P-loop containing nucleotide triphosphate hydrolases"/>
    <property type="match status" value="2"/>
</dbReference>
<dbReference type="GO" id="GO:0005524">
    <property type="term" value="F:ATP binding"/>
    <property type="evidence" value="ECO:0007669"/>
    <property type="project" value="UniProtKB-KW"/>
</dbReference>
<dbReference type="InterPro" id="IPR017900">
    <property type="entry name" value="4Fe4S_Fe_S_CS"/>
</dbReference>